<dbReference type="InterPro" id="IPR011110">
    <property type="entry name" value="Reg_prop"/>
</dbReference>
<evidence type="ECO:0000256" key="1">
    <source>
        <dbReference type="SAM" id="SignalP"/>
    </source>
</evidence>
<dbReference type="EMBL" id="CP098400">
    <property type="protein sequence ID" value="URW79867.1"/>
    <property type="molecule type" value="Genomic_DNA"/>
</dbReference>
<evidence type="ECO:0000313" key="3">
    <source>
        <dbReference type="EMBL" id="URW79867.1"/>
    </source>
</evidence>
<dbReference type="KEGG" id="alkq:M9189_00650"/>
<evidence type="ECO:0000313" key="4">
    <source>
        <dbReference type="Proteomes" id="UP001056426"/>
    </source>
</evidence>
<dbReference type="Pfam" id="PF21544">
    <property type="entry name" value="PorZ_N_b_propeller"/>
    <property type="match status" value="1"/>
</dbReference>
<keyword evidence="4" id="KW-1185">Reference proteome</keyword>
<dbReference type="Pfam" id="PF07494">
    <property type="entry name" value="Reg_prop"/>
    <property type="match status" value="1"/>
</dbReference>
<reference evidence="3" key="1">
    <citation type="submission" date="2022-05" db="EMBL/GenBank/DDBJ databases">
        <authorList>
            <person name="Sun X."/>
        </authorList>
    </citation>
    <scope>NUCLEOTIDE SEQUENCE</scope>
    <source>
        <strain evidence="3">Ai-910</strain>
    </source>
</reference>
<name>A0A9J6ZQG4_9BACT</name>
<dbReference type="Proteomes" id="UP001056426">
    <property type="component" value="Chromosome"/>
</dbReference>
<sequence length="812" mass="88602">MRKYSAKLFAATICALLGYLNIAESAFAASSGWNTHYSYNQVTSIAETPDRIAGATRLGLLIVEKADNSIRSLTKINGLSDYFISALAYNPYDNSLLVGYENGNIDILRNGKTDNINTLKIKQLDSDKKIIDFLPLGDIVLVATGFGILELDPEKLEIRSTYYIGNDAADLKVNRLAVDSEYIYAATAAGLKRVAVDSPTRHLYESWEHISATSNEYCDLCKFAGGIVAARGNRGASNILEFILPDGTTQNIATIAGFYRLWCNDEKLLVTANAGIRIYNTSLTQLETYGNPIIAGIQQSAAYRDALISGDGILWAAHNTLAILCNKELNTWNSYLPEGPASNMTHHVRFAGDKLWVVPGSTTSAWNNAQRAPVISVLGNKGWSILNTASSPLLTGATDLLHITANPKNPDNVFISSWGSGVFEVDASGDAPQVVRHHFTSDNGFQNIFANATRYVRVASTAFDKNNVLWMPNSQVPNGLVAYFQTDDSYKRYSYGAIAYVFTLTHFMQASNGDMWSAVVRQGAQSESGIPVSTVGLFIWNDNGTPKDDRDDYYRSVVPVAYDRDSRNKGHIELWDEEGVVISNKITAIAEDQNGFIWIGTDNGVVVQYRPQSIFTTEKPVFSKIKIARNDGTQTADYLLDGKVITAITVDPANRKWIGTEGSGVYLVSADGSRQIEAFNTTNSPLPSDYINAITIDENTGEVYFATGEGLISFTGNATKGSPTYSNIYAYPNPVRPEYRGRITITGLVAGSTVKISDAAGRIVYETTSVGGQAYWDGRNLWGDEVKSGIYLIFVANEDGSMSGVTKIAVVR</sequence>
<dbReference type="InterPro" id="IPR015943">
    <property type="entry name" value="WD40/YVTN_repeat-like_dom_sf"/>
</dbReference>
<dbReference type="InterPro" id="IPR036322">
    <property type="entry name" value="WD40_repeat_dom_sf"/>
</dbReference>
<keyword evidence="1" id="KW-0732">Signal</keyword>
<evidence type="ECO:0000259" key="2">
    <source>
        <dbReference type="Pfam" id="PF21544"/>
    </source>
</evidence>
<proteinExistence type="predicted"/>
<protein>
    <recommendedName>
        <fullName evidence="2">PorZ N-terminal beta-propeller domain-containing protein</fullName>
    </recommendedName>
</protein>
<dbReference type="SUPFAM" id="SSF50978">
    <property type="entry name" value="WD40 repeat-like"/>
    <property type="match status" value="1"/>
</dbReference>
<dbReference type="AlphaFoldDB" id="A0A9J6ZQG4"/>
<dbReference type="Gene3D" id="2.130.10.10">
    <property type="entry name" value="YVTN repeat-like/Quinoprotein amine dehydrogenase"/>
    <property type="match status" value="2"/>
</dbReference>
<dbReference type="RefSeq" id="WP_250723981.1">
    <property type="nucleotide sequence ID" value="NZ_CP098400.1"/>
</dbReference>
<organism evidence="3 4">
    <name type="scientific">Xiashengella succiniciproducens</name>
    <dbReference type="NCBI Taxonomy" id="2949635"/>
    <lineage>
        <taxon>Bacteria</taxon>
        <taxon>Pseudomonadati</taxon>
        <taxon>Bacteroidota</taxon>
        <taxon>Bacteroidia</taxon>
        <taxon>Marinilabiliales</taxon>
        <taxon>Marinilabiliaceae</taxon>
        <taxon>Xiashengella</taxon>
    </lineage>
</organism>
<gene>
    <name evidence="3" type="ORF">M9189_00650</name>
</gene>
<feature type="signal peptide" evidence="1">
    <location>
        <begin position="1"/>
        <end position="28"/>
    </location>
</feature>
<dbReference type="SUPFAM" id="SSF63829">
    <property type="entry name" value="Calcium-dependent phosphotriesterase"/>
    <property type="match status" value="1"/>
</dbReference>
<feature type="domain" description="PorZ N-terminal beta-propeller" evidence="2">
    <location>
        <begin position="59"/>
        <end position="193"/>
    </location>
</feature>
<accession>A0A9J6ZQG4</accession>
<reference evidence="3" key="2">
    <citation type="submission" date="2022-06" db="EMBL/GenBank/DDBJ databases">
        <title>Xiashengella guii gen. nov. sp. nov., a bacterium isolated form anaerobic digestion tank.</title>
        <authorList>
            <person name="Huang H."/>
        </authorList>
    </citation>
    <scope>NUCLEOTIDE SEQUENCE</scope>
    <source>
        <strain evidence="3">Ai-910</strain>
    </source>
</reference>
<feature type="chain" id="PRO_5039944511" description="PorZ N-terminal beta-propeller domain-containing protein" evidence="1">
    <location>
        <begin position="29"/>
        <end position="812"/>
    </location>
</feature>
<dbReference type="InterPro" id="IPR048954">
    <property type="entry name" value="PorZ_N"/>
</dbReference>